<dbReference type="Pfam" id="PF22724">
    <property type="entry name" value="NCAB1"/>
    <property type="match status" value="1"/>
</dbReference>
<dbReference type="Proteomes" id="UP000664844">
    <property type="component" value="Unassembled WGS sequence"/>
</dbReference>
<accession>A0ABS3FPF3</accession>
<evidence type="ECO:0000313" key="2">
    <source>
        <dbReference type="EMBL" id="MBO0348997.1"/>
    </source>
</evidence>
<proteinExistence type="predicted"/>
<protein>
    <recommendedName>
        <fullName evidence="1">NACHT C-terminal Alpha/Beta domain-containing protein</fullName>
    </recommendedName>
</protein>
<reference evidence="2 3" key="1">
    <citation type="submission" date="2021-03" db="EMBL/GenBank/DDBJ databases">
        <title>Metabolic Capacity of the Antarctic Cyanobacterium Phormidium pseudopriestleyi that Sustains Oxygenic Photosynthesis in the Presence of Hydrogen Sulfide.</title>
        <authorList>
            <person name="Lumian J.E."/>
            <person name="Jungblut A.D."/>
            <person name="Dillon M.L."/>
            <person name="Hawes I."/>
            <person name="Doran P.T."/>
            <person name="Mackey T.J."/>
            <person name="Dick G.J."/>
            <person name="Grettenberger C.L."/>
            <person name="Sumner D.Y."/>
        </authorList>
    </citation>
    <scope>NUCLEOTIDE SEQUENCE [LARGE SCALE GENOMIC DNA]</scope>
    <source>
        <strain evidence="2 3">FRX01</strain>
    </source>
</reference>
<sequence length="87" mass="9828">MYPRFSTPADLCYSIDELKFTLNLPHRALLLTDCEHPTPELITFCEKLTGVIAVAFLTEEPLEAPLKGFPPNQPNLISAIETWLEEI</sequence>
<evidence type="ECO:0000313" key="3">
    <source>
        <dbReference type="Proteomes" id="UP000664844"/>
    </source>
</evidence>
<keyword evidence="3" id="KW-1185">Reference proteome</keyword>
<evidence type="ECO:0000259" key="1">
    <source>
        <dbReference type="Pfam" id="PF22724"/>
    </source>
</evidence>
<comment type="caution">
    <text evidence="2">The sequence shown here is derived from an EMBL/GenBank/DDBJ whole genome shotgun (WGS) entry which is preliminary data.</text>
</comment>
<feature type="domain" description="NACHT C-terminal Alpha/Beta" evidence="1">
    <location>
        <begin position="3"/>
        <end position="87"/>
    </location>
</feature>
<gene>
    <name evidence="2" type="ORF">J0895_07765</name>
</gene>
<dbReference type="EMBL" id="JAFLQW010000217">
    <property type="protein sequence ID" value="MBO0348997.1"/>
    <property type="molecule type" value="Genomic_DNA"/>
</dbReference>
<dbReference type="InterPro" id="IPR054611">
    <property type="entry name" value="NCAB"/>
</dbReference>
<name>A0ABS3FPF3_9CYAN</name>
<organism evidence="2 3">
    <name type="scientific">Phormidium pseudopriestleyi FRX01</name>
    <dbReference type="NCBI Taxonomy" id="1759528"/>
    <lineage>
        <taxon>Bacteria</taxon>
        <taxon>Bacillati</taxon>
        <taxon>Cyanobacteriota</taxon>
        <taxon>Cyanophyceae</taxon>
        <taxon>Oscillatoriophycideae</taxon>
        <taxon>Oscillatoriales</taxon>
        <taxon>Oscillatoriaceae</taxon>
        <taxon>Phormidium</taxon>
    </lineage>
</organism>